<dbReference type="InterPro" id="IPR000182">
    <property type="entry name" value="GNAT_dom"/>
</dbReference>
<feature type="domain" description="N-acetyltransferase" evidence="3">
    <location>
        <begin position="5"/>
        <end position="174"/>
    </location>
</feature>
<evidence type="ECO:0000313" key="4">
    <source>
        <dbReference type="EMBL" id="QJD97479.1"/>
    </source>
</evidence>
<sequence length="178" mass="20692">MTPVISIKKLTAADAPQLLTISKQTFFDAFFYLNQPEDMELYAAQAFTLKQLLQEITTPSSAFYWAILNNKPVGFIKLNSGMAQNEFQDYNSLEIERLYVLASHQRLQIGSLLMEFAIAEARKNRNQFIWLGVWEHNHQAIRFYQRWGFVTYGSHTFMLGNDQQTDLLMRRDLPDDAV</sequence>
<dbReference type="SUPFAM" id="SSF55729">
    <property type="entry name" value="Acyl-CoA N-acyltransferases (Nat)"/>
    <property type="match status" value="1"/>
</dbReference>
<dbReference type="PANTHER" id="PTHR42919:SF8">
    <property type="entry name" value="N-ALPHA-ACETYLTRANSFERASE 50"/>
    <property type="match status" value="1"/>
</dbReference>
<dbReference type="CDD" id="cd04301">
    <property type="entry name" value="NAT_SF"/>
    <property type="match status" value="1"/>
</dbReference>
<keyword evidence="2" id="KW-0012">Acyltransferase</keyword>
<evidence type="ECO:0000256" key="1">
    <source>
        <dbReference type="ARBA" id="ARBA00022679"/>
    </source>
</evidence>
<dbReference type="EMBL" id="CP051682">
    <property type="protein sequence ID" value="QJD97479.1"/>
    <property type="molecule type" value="Genomic_DNA"/>
</dbReference>
<dbReference type="PANTHER" id="PTHR42919">
    <property type="entry name" value="N-ALPHA-ACETYLTRANSFERASE"/>
    <property type="match status" value="1"/>
</dbReference>
<dbReference type="Gene3D" id="3.40.630.30">
    <property type="match status" value="1"/>
</dbReference>
<proteinExistence type="predicted"/>
<dbReference type="Pfam" id="PF00583">
    <property type="entry name" value="Acetyltransf_1"/>
    <property type="match status" value="1"/>
</dbReference>
<reference evidence="4 5" key="1">
    <citation type="submission" date="2020-04" db="EMBL/GenBank/DDBJ databases">
        <title>Genome sequencing of novel species.</title>
        <authorList>
            <person name="Heo J."/>
            <person name="Kim S.-J."/>
            <person name="Kim J.-S."/>
            <person name="Hong S.-B."/>
            <person name="Kwon S.-W."/>
        </authorList>
    </citation>
    <scope>NUCLEOTIDE SEQUENCE [LARGE SCALE GENOMIC DNA]</scope>
    <source>
        <strain evidence="4 5">F39-2</strain>
    </source>
</reference>
<evidence type="ECO:0000313" key="5">
    <source>
        <dbReference type="Proteomes" id="UP000503278"/>
    </source>
</evidence>
<keyword evidence="5" id="KW-1185">Reference proteome</keyword>
<keyword evidence="1 4" id="KW-0808">Transferase</keyword>
<organism evidence="4 5">
    <name type="scientific">Mucilaginibacter robiniae</name>
    <dbReference type="NCBI Taxonomy" id="2728022"/>
    <lineage>
        <taxon>Bacteria</taxon>
        <taxon>Pseudomonadati</taxon>
        <taxon>Bacteroidota</taxon>
        <taxon>Sphingobacteriia</taxon>
        <taxon>Sphingobacteriales</taxon>
        <taxon>Sphingobacteriaceae</taxon>
        <taxon>Mucilaginibacter</taxon>
    </lineage>
</organism>
<accession>A0A7L5E596</accession>
<dbReference type="KEGG" id="mrob:HH214_17160"/>
<dbReference type="InterPro" id="IPR051556">
    <property type="entry name" value="N-term/lysine_N-AcTrnsfr"/>
</dbReference>
<gene>
    <name evidence="4" type="ORF">HH214_17160</name>
</gene>
<evidence type="ECO:0000256" key="2">
    <source>
        <dbReference type="ARBA" id="ARBA00023315"/>
    </source>
</evidence>
<protein>
    <submittedName>
        <fullName evidence="4">GNAT family N-acetyltransferase</fullName>
    </submittedName>
</protein>
<dbReference type="RefSeq" id="WP_169609686.1">
    <property type="nucleotide sequence ID" value="NZ_CP051682.1"/>
</dbReference>
<dbReference type="GO" id="GO:0016747">
    <property type="term" value="F:acyltransferase activity, transferring groups other than amino-acyl groups"/>
    <property type="evidence" value="ECO:0007669"/>
    <property type="project" value="InterPro"/>
</dbReference>
<dbReference type="PROSITE" id="PS51186">
    <property type="entry name" value="GNAT"/>
    <property type="match status" value="1"/>
</dbReference>
<dbReference type="InterPro" id="IPR016181">
    <property type="entry name" value="Acyl_CoA_acyltransferase"/>
</dbReference>
<evidence type="ECO:0000259" key="3">
    <source>
        <dbReference type="PROSITE" id="PS51186"/>
    </source>
</evidence>
<dbReference type="Proteomes" id="UP000503278">
    <property type="component" value="Chromosome"/>
</dbReference>
<name>A0A7L5E596_9SPHI</name>
<dbReference type="AlphaFoldDB" id="A0A7L5E596"/>